<protein>
    <recommendedName>
        <fullName evidence="2">NADH:ubiquinone reductase (non-electrogenic)</fullName>
        <ecNumber evidence="2">1.6.5.9</ecNumber>
    </recommendedName>
</protein>
<comment type="catalytic activity">
    <reaction evidence="8">
        <text>a quinone + NADH + H(+) = a quinol + NAD(+)</text>
        <dbReference type="Rhea" id="RHEA:46160"/>
        <dbReference type="ChEBI" id="CHEBI:15378"/>
        <dbReference type="ChEBI" id="CHEBI:24646"/>
        <dbReference type="ChEBI" id="CHEBI:57540"/>
        <dbReference type="ChEBI" id="CHEBI:57945"/>
        <dbReference type="ChEBI" id="CHEBI:132124"/>
        <dbReference type="EC" id="1.6.5.9"/>
    </reaction>
</comment>
<name>A0ABQ1UXS1_9FLAO</name>
<keyword evidence="9" id="KW-0472">Membrane</keyword>
<feature type="domain" description="External alternative NADH-ubiquinone oxidoreductase-like C-terminal" evidence="11">
    <location>
        <begin position="346"/>
        <end position="403"/>
    </location>
</feature>
<keyword evidence="5" id="KW-0809">Transit peptide</keyword>
<dbReference type="RefSeq" id="WP_163396467.1">
    <property type="nucleotide sequence ID" value="NZ_BMKP01000013.1"/>
</dbReference>
<reference evidence="13" key="1">
    <citation type="journal article" date="2019" name="Int. J. Syst. Evol. Microbiol.">
        <title>The Global Catalogue of Microorganisms (GCM) 10K type strain sequencing project: providing services to taxonomists for standard genome sequencing and annotation.</title>
        <authorList>
            <consortium name="The Broad Institute Genomics Platform"/>
            <consortium name="The Broad Institute Genome Sequencing Center for Infectious Disease"/>
            <person name="Wu L."/>
            <person name="Ma J."/>
        </authorList>
    </citation>
    <scope>NUCLEOTIDE SEQUENCE [LARGE SCALE GENOMIC DNA]</scope>
    <source>
        <strain evidence="13">CGMCC 1.16060</strain>
    </source>
</reference>
<dbReference type="Pfam" id="PF22366">
    <property type="entry name" value="NDH2_C"/>
    <property type="match status" value="1"/>
</dbReference>
<dbReference type="InterPro" id="IPR045024">
    <property type="entry name" value="NDH-2"/>
</dbReference>
<keyword evidence="3" id="KW-0285">Flavoprotein</keyword>
<evidence type="ECO:0000256" key="2">
    <source>
        <dbReference type="ARBA" id="ARBA00012637"/>
    </source>
</evidence>
<dbReference type="Pfam" id="PF07992">
    <property type="entry name" value="Pyr_redox_2"/>
    <property type="match status" value="1"/>
</dbReference>
<dbReference type="EMBL" id="BMKP01000013">
    <property type="protein sequence ID" value="GGF28780.1"/>
    <property type="molecule type" value="Genomic_DNA"/>
</dbReference>
<dbReference type="Proteomes" id="UP000655016">
    <property type="component" value="Unassembled WGS sequence"/>
</dbReference>
<dbReference type="InterPro" id="IPR023753">
    <property type="entry name" value="FAD/NAD-binding_dom"/>
</dbReference>
<evidence type="ECO:0000313" key="12">
    <source>
        <dbReference type="EMBL" id="GGF28780.1"/>
    </source>
</evidence>
<dbReference type="SUPFAM" id="SSF51905">
    <property type="entry name" value="FAD/NAD(P)-binding domain"/>
    <property type="match status" value="2"/>
</dbReference>
<keyword evidence="4" id="KW-0274">FAD</keyword>
<evidence type="ECO:0000256" key="7">
    <source>
        <dbReference type="ARBA" id="ARBA00023027"/>
    </source>
</evidence>
<dbReference type="EC" id="1.6.5.9" evidence="2"/>
<dbReference type="PANTHER" id="PTHR43706:SF47">
    <property type="entry name" value="EXTERNAL NADH-UBIQUINONE OXIDOREDUCTASE 1, MITOCHONDRIAL-RELATED"/>
    <property type="match status" value="1"/>
</dbReference>
<keyword evidence="13" id="KW-1185">Reference proteome</keyword>
<dbReference type="InterPro" id="IPR054585">
    <property type="entry name" value="NDH2-like_C"/>
</dbReference>
<evidence type="ECO:0000313" key="13">
    <source>
        <dbReference type="Proteomes" id="UP000655016"/>
    </source>
</evidence>
<sequence length="420" mass="46945">MNIVIIGGGFAGLNLAKELLNHPQIQVTLVDKNNYNFFPPLIYQVATAFLEPSSISYPFRKFFAGKKNLQFRLGELLSVVPAENKVILSNGELSYDHLVFATGAETSYFGMENVMKNAIPMKTLNDAIVMRNTLLKNLEKAAICKEIRKRRKLLTIVVAGGGPTGVEVSGMFAEMRKNILLKEYPELDTTASNVYLVDGGDALLAPMSEASQKDTLDALTKLGVVVKLNSKVTDYVDDTVYFENGETIKTKNLIWAAGVTAKIFEGMPAESYGRGRRMATDAFNKVNATENIYAIGDTAILTTDKSFPDGHPQVAQVAIQQGINLAKNFKATLQNKPLKPFIYNDKGSMAIIGKNKAVVDLPNPKWHFKGFFAWFIWLFVHLISLITYRNRLNTFYNWMVAYFARDQSLRMIIRPDKKQV</sequence>
<evidence type="ECO:0000256" key="9">
    <source>
        <dbReference type="SAM" id="Phobius"/>
    </source>
</evidence>
<evidence type="ECO:0000256" key="4">
    <source>
        <dbReference type="ARBA" id="ARBA00022827"/>
    </source>
</evidence>
<keyword evidence="6" id="KW-0560">Oxidoreductase</keyword>
<evidence type="ECO:0000259" key="11">
    <source>
        <dbReference type="Pfam" id="PF22366"/>
    </source>
</evidence>
<evidence type="ECO:0000256" key="3">
    <source>
        <dbReference type="ARBA" id="ARBA00022630"/>
    </source>
</evidence>
<organism evidence="12 13">
    <name type="scientific">Flavobacterium limi</name>
    <dbReference type="NCBI Taxonomy" id="2045105"/>
    <lineage>
        <taxon>Bacteria</taxon>
        <taxon>Pseudomonadati</taxon>
        <taxon>Bacteroidota</taxon>
        <taxon>Flavobacteriia</taxon>
        <taxon>Flavobacteriales</taxon>
        <taxon>Flavobacteriaceae</taxon>
        <taxon>Flavobacterium</taxon>
    </lineage>
</organism>
<dbReference type="InterPro" id="IPR036188">
    <property type="entry name" value="FAD/NAD-bd_sf"/>
</dbReference>
<accession>A0ABQ1UXS1</accession>
<evidence type="ECO:0000259" key="10">
    <source>
        <dbReference type="Pfam" id="PF07992"/>
    </source>
</evidence>
<proteinExistence type="inferred from homology"/>
<dbReference type="PRINTS" id="PR00411">
    <property type="entry name" value="PNDRDTASEI"/>
</dbReference>
<feature type="transmembrane region" description="Helical" evidence="9">
    <location>
        <begin position="371"/>
        <end position="388"/>
    </location>
</feature>
<evidence type="ECO:0000256" key="8">
    <source>
        <dbReference type="ARBA" id="ARBA00047599"/>
    </source>
</evidence>
<evidence type="ECO:0000256" key="6">
    <source>
        <dbReference type="ARBA" id="ARBA00023002"/>
    </source>
</evidence>
<evidence type="ECO:0000256" key="1">
    <source>
        <dbReference type="ARBA" id="ARBA00005272"/>
    </source>
</evidence>
<evidence type="ECO:0000256" key="5">
    <source>
        <dbReference type="ARBA" id="ARBA00022946"/>
    </source>
</evidence>
<keyword evidence="7" id="KW-0520">NAD</keyword>
<dbReference type="Gene3D" id="3.50.50.100">
    <property type="match status" value="1"/>
</dbReference>
<dbReference type="PANTHER" id="PTHR43706">
    <property type="entry name" value="NADH DEHYDROGENASE"/>
    <property type="match status" value="1"/>
</dbReference>
<feature type="domain" description="FAD/NAD(P)-binding" evidence="10">
    <location>
        <begin position="1"/>
        <end position="322"/>
    </location>
</feature>
<comment type="similarity">
    <text evidence="1">Belongs to the NADH dehydrogenase family.</text>
</comment>
<dbReference type="PRINTS" id="PR00368">
    <property type="entry name" value="FADPNR"/>
</dbReference>
<gene>
    <name evidence="12" type="ORF">GCM10011518_42610</name>
</gene>
<comment type="caution">
    <text evidence="12">The sequence shown here is derived from an EMBL/GenBank/DDBJ whole genome shotgun (WGS) entry which is preliminary data.</text>
</comment>
<keyword evidence="9" id="KW-1133">Transmembrane helix</keyword>
<keyword evidence="9" id="KW-0812">Transmembrane</keyword>